<dbReference type="Proteomes" id="UP000007304">
    <property type="component" value="Unassembled WGS sequence"/>
</dbReference>
<keyword evidence="4" id="KW-1185">Reference proteome</keyword>
<dbReference type="Gene3D" id="3.10.110.10">
    <property type="entry name" value="Ubiquitin Conjugating Enzyme"/>
    <property type="match status" value="1"/>
</dbReference>
<evidence type="ECO:0000313" key="4">
    <source>
        <dbReference type="Proteomes" id="UP000007304"/>
    </source>
</evidence>
<dbReference type="InParanoid" id="H6BT80"/>
<protein>
    <submittedName>
        <fullName evidence="3">Ubiquitin-conjugating enzyme E2</fullName>
    </submittedName>
</protein>
<dbReference type="AlphaFoldDB" id="H6BT80"/>
<dbReference type="OMA" id="DGIWAKR"/>
<dbReference type="SUPFAM" id="SSF54495">
    <property type="entry name" value="UBC-like"/>
    <property type="match status" value="1"/>
</dbReference>
<reference evidence="3" key="1">
    <citation type="submission" date="2011-07" db="EMBL/GenBank/DDBJ databases">
        <title>The Genome Sequence of Exophiala (Wangiella) dermatitidis NIH/UT8656.</title>
        <authorList>
            <consortium name="The Broad Institute Genome Sequencing Platform"/>
            <person name="Cuomo C."/>
            <person name="Wang Z."/>
            <person name="Hunicke-Smith S."/>
            <person name="Szanislo P.J."/>
            <person name="Earl A."/>
            <person name="Young S.K."/>
            <person name="Zeng Q."/>
            <person name="Gargeya S."/>
            <person name="Fitzgerald M."/>
            <person name="Haas B."/>
            <person name="Abouelleil A."/>
            <person name="Alvarado L."/>
            <person name="Arachchi H.M."/>
            <person name="Berlin A."/>
            <person name="Brown A."/>
            <person name="Chapman S.B."/>
            <person name="Chen Z."/>
            <person name="Dunbar C."/>
            <person name="Freedman E."/>
            <person name="Gearin G."/>
            <person name="Gellesch M."/>
            <person name="Goldberg J."/>
            <person name="Griggs A."/>
            <person name="Gujja S."/>
            <person name="Heiman D."/>
            <person name="Howarth C."/>
            <person name="Larson L."/>
            <person name="Lui A."/>
            <person name="MacDonald P.J.P."/>
            <person name="Montmayeur A."/>
            <person name="Murphy C."/>
            <person name="Neiman D."/>
            <person name="Pearson M."/>
            <person name="Priest M."/>
            <person name="Roberts A."/>
            <person name="Saif S."/>
            <person name="Shea T."/>
            <person name="Shenoy N."/>
            <person name="Sisk P."/>
            <person name="Stolte C."/>
            <person name="Sykes S."/>
            <person name="Wortman J."/>
            <person name="Nusbaum C."/>
            <person name="Birren B."/>
        </authorList>
    </citation>
    <scope>NUCLEOTIDE SEQUENCE</scope>
    <source>
        <strain evidence="3">NIH/UT8656</strain>
    </source>
</reference>
<dbReference type="RefSeq" id="XP_009153937.1">
    <property type="nucleotide sequence ID" value="XM_009155689.1"/>
</dbReference>
<dbReference type="CDD" id="cd23814">
    <property type="entry name" value="UEV_AKTIP"/>
    <property type="match status" value="1"/>
</dbReference>
<name>H6BT80_EXODN</name>
<organism evidence="3 4">
    <name type="scientific">Exophiala dermatitidis (strain ATCC 34100 / CBS 525.76 / NIH/UT8656)</name>
    <name type="common">Black yeast</name>
    <name type="synonym">Wangiella dermatitidis</name>
    <dbReference type="NCBI Taxonomy" id="858893"/>
    <lineage>
        <taxon>Eukaryota</taxon>
        <taxon>Fungi</taxon>
        <taxon>Dikarya</taxon>
        <taxon>Ascomycota</taxon>
        <taxon>Pezizomycotina</taxon>
        <taxon>Eurotiomycetes</taxon>
        <taxon>Chaetothyriomycetidae</taxon>
        <taxon>Chaetothyriales</taxon>
        <taxon>Herpotrichiellaceae</taxon>
        <taxon>Exophiala</taxon>
    </lineage>
</organism>
<gene>
    <name evidence="3" type="ORF">HMPREF1120_01668</name>
</gene>
<dbReference type="InterPro" id="IPR000608">
    <property type="entry name" value="UBC"/>
</dbReference>
<dbReference type="VEuPathDB" id="FungiDB:HMPREF1120_01668"/>
<sequence>MSNAPLLPSFRRQLLVLDFSALRDSCPAGIYLSLTPGKPWLWAGVLFVHKGPYAGAVLRFQITFPDTYPDLPPLVTLSSDIFHPLVVPLTTYTFSASTGDASSTLSALDTDRLPPGAFSLRHGFPAWFRWTDTNVKANEGLDLTEQDHDATPPGGRSAAGMKSTFTNATSQHLGKDRKHLILDVLHHFQDAFQDEKFLDTIPLDAAGDPSAWHAWRAHRGLANNDARPNISDVETGAGASPSPKHPGDWKWDGVWESRVHNGIQASVSEGALFGGGGAANVSADMRNLDPHQKMLLAADRQIRFSKLDEEHLEAVRAAIKIYDTPNRP</sequence>
<dbReference type="GeneID" id="20306307"/>
<dbReference type="InterPro" id="IPR016135">
    <property type="entry name" value="UBQ-conjugating_enzyme/RWD"/>
</dbReference>
<dbReference type="eggNOG" id="KOG0429">
    <property type="taxonomic scope" value="Eukaryota"/>
</dbReference>
<accession>H6BT80</accession>
<dbReference type="Pfam" id="PF00179">
    <property type="entry name" value="UQ_con"/>
    <property type="match status" value="1"/>
</dbReference>
<evidence type="ECO:0000256" key="1">
    <source>
        <dbReference type="SAM" id="MobiDB-lite"/>
    </source>
</evidence>
<dbReference type="HOGENOM" id="CLU_040072_0_0_1"/>
<feature type="domain" description="UBC core" evidence="2">
    <location>
        <begin position="20"/>
        <end position="86"/>
    </location>
</feature>
<evidence type="ECO:0000259" key="2">
    <source>
        <dbReference type="Pfam" id="PF00179"/>
    </source>
</evidence>
<proteinExistence type="predicted"/>
<feature type="region of interest" description="Disordered" evidence="1">
    <location>
        <begin position="226"/>
        <end position="247"/>
    </location>
</feature>
<dbReference type="EMBL" id="JH226131">
    <property type="protein sequence ID" value="EHY53476.1"/>
    <property type="molecule type" value="Genomic_DNA"/>
</dbReference>
<dbReference type="OrthoDB" id="5596422at2759"/>
<evidence type="ECO:0000313" key="3">
    <source>
        <dbReference type="EMBL" id="EHY53476.1"/>
    </source>
</evidence>
<dbReference type="STRING" id="858893.H6BT80"/>